<organism evidence="2 3">
    <name type="scientific">Aquiflexum balticum DSM 16537</name>
    <dbReference type="NCBI Taxonomy" id="758820"/>
    <lineage>
        <taxon>Bacteria</taxon>
        <taxon>Pseudomonadati</taxon>
        <taxon>Bacteroidota</taxon>
        <taxon>Cytophagia</taxon>
        <taxon>Cytophagales</taxon>
        <taxon>Cyclobacteriaceae</taxon>
        <taxon>Aquiflexum</taxon>
    </lineage>
</organism>
<dbReference type="Proteomes" id="UP000192333">
    <property type="component" value="Chromosome I"/>
</dbReference>
<evidence type="ECO:0000256" key="1">
    <source>
        <dbReference type="SAM" id="Phobius"/>
    </source>
</evidence>
<accession>A0A1W2H4W8</accession>
<dbReference type="AlphaFoldDB" id="A0A1W2H4W8"/>
<dbReference type="EMBL" id="LT838813">
    <property type="protein sequence ID" value="SMD43814.1"/>
    <property type="molecule type" value="Genomic_DNA"/>
</dbReference>
<feature type="transmembrane region" description="Helical" evidence="1">
    <location>
        <begin position="51"/>
        <end position="71"/>
    </location>
</feature>
<feature type="transmembrane region" description="Helical" evidence="1">
    <location>
        <begin position="159"/>
        <end position="180"/>
    </location>
</feature>
<dbReference type="OrthoDB" id="9803163at2"/>
<keyword evidence="3" id="KW-1185">Reference proteome</keyword>
<protein>
    <recommendedName>
        <fullName evidence="4">DUF998 domain-containing protein</fullName>
    </recommendedName>
</protein>
<evidence type="ECO:0000313" key="3">
    <source>
        <dbReference type="Proteomes" id="UP000192333"/>
    </source>
</evidence>
<feature type="transmembrane region" description="Helical" evidence="1">
    <location>
        <begin position="20"/>
        <end position="39"/>
    </location>
</feature>
<evidence type="ECO:0008006" key="4">
    <source>
        <dbReference type="Google" id="ProtNLM"/>
    </source>
</evidence>
<reference evidence="3" key="1">
    <citation type="submission" date="2017-04" db="EMBL/GenBank/DDBJ databases">
        <authorList>
            <person name="Varghese N."/>
            <person name="Submissions S."/>
        </authorList>
    </citation>
    <scope>NUCLEOTIDE SEQUENCE [LARGE SCALE GENOMIC DNA]</scope>
    <source>
        <strain evidence="3">DSM 16537</strain>
    </source>
</reference>
<gene>
    <name evidence="2" type="ORF">SAMN00777080_2423</name>
</gene>
<feature type="transmembrane region" description="Helical" evidence="1">
    <location>
        <begin position="83"/>
        <end position="101"/>
    </location>
</feature>
<evidence type="ECO:0000313" key="2">
    <source>
        <dbReference type="EMBL" id="SMD43814.1"/>
    </source>
</evidence>
<dbReference type="RefSeq" id="WP_084120679.1">
    <property type="nucleotide sequence ID" value="NZ_LT838813.1"/>
</dbReference>
<name>A0A1W2H4W8_9BACT</name>
<feature type="transmembrane region" description="Helical" evidence="1">
    <location>
        <begin position="186"/>
        <end position="203"/>
    </location>
</feature>
<feature type="transmembrane region" description="Helical" evidence="1">
    <location>
        <begin position="121"/>
        <end position="139"/>
    </location>
</feature>
<sequence>MAGEFQEPYLITFNRLRKSVGFLGILFPLVLVLWALVFGECTNLQNSLSNYYYTTSGDLFVGLIFAISWFLIAYKGYDKLDHVLTSFAGSCAILVALLPTGQNMDEQCSIRDLDELAWRTTVHNILAILFFLTLAYISYFQFTKTSGNMTSEKVNRNKIYRICAIIMVVALVFIPVFSVFPIFPNVIFWMEWVAMAAFGFSWLTKGGFILADRV</sequence>
<dbReference type="STRING" id="758820.SAMN00777080_2423"/>
<proteinExistence type="predicted"/>
<keyword evidence="1" id="KW-0812">Transmembrane</keyword>
<keyword evidence="1" id="KW-0472">Membrane</keyword>
<keyword evidence="1" id="KW-1133">Transmembrane helix</keyword>